<feature type="transmembrane region" description="Helical" evidence="2">
    <location>
        <begin position="234"/>
        <end position="253"/>
    </location>
</feature>
<dbReference type="InterPro" id="IPR025367">
    <property type="entry name" value="DUF4271"/>
</dbReference>
<dbReference type="Pfam" id="PF14093">
    <property type="entry name" value="DUF4271"/>
    <property type="match status" value="1"/>
</dbReference>
<organism evidence="3 4">
    <name type="scientific">Chitinophaga costaii</name>
    <dbReference type="NCBI Taxonomy" id="1335309"/>
    <lineage>
        <taxon>Bacteria</taxon>
        <taxon>Pseudomonadati</taxon>
        <taxon>Bacteroidota</taxon>
        <taxon>Chitinophagia</taxon>
        <taxon>Chitinophagales</taxon>
        <taxon>Chitinophagaceae</taxon>
        <taxon>Chitinophaga</taxon>
    </lineage>
</organism>
<feature type="region of interest" description="Disordered" evidence="1">
    <location>
        <begin position="1"/>
        <end position="21"/>
    </location>
</feature>
<evidence type="ECO:0000313" key="3">
    <source>
        <dbReference type="EMBL" id="SCC01401.1"/>
    </source>
</evidence>
<sequence length="393" mass="43981">MLFAQTGNPAHPDTGQAGVKKSTAAVVKRDSLGHPVSSAPKIRRDSLGRPLGVQPVVRRDSLGRIIAPVKRDSLGRPILAKVKRDSLGRILPRARPDTGLAAQAGARGSWNSNNPSATAADSAAARVAAAAIALKPAHRPSASSLAYDSLMHALRSSNLLLNEPKPHYYDMNPLRNYHNMDWLVYIMLVVTLILGIIRMVYQKYFTDLFRAFTNPTLSQRQLKDQLSQSPFPNFLLNIFFAISLGVYLFLVMYRQQYISGYNPLMLIPALILLVAVIYFIKYVVLRLCGWLFGNEELVDAYIFILYLVNKVAGVVLLPFLVILAFCSPPIAKFFLYISIIFIVLLIVYRYIRSYSLVKQYLSFSKLHFFLYLCAFEVAPVLILTKVLLKLVNG</sequence>
<keyword evidence="2" id="KW-1133">Transmembrane helix</keyword>
<feature type="transmembrane region" description="Helical" evidence="2">
    <location>
        <begin position="260"/>
        <end position="280"/>
    </location>
</feature>
<keyword evidence="2" id="KW-0472">Membrane</keyword>
<keyword evidence="4" id="KW-1185">Reference proteome</keyword>
<dbReference type="RefSeq" id="WP_165798409.1">
    <property type="nucleotide sequence ID" value="NZ_FMAR01000002.1"/>
</dbReference>
<reference evidence="3 4" key="1">
    <citation type="submission" date="2016-08" db="EMBL/GenBank/DDBJ databases">
        <authorList>
            <person name="Seilhamer J.J."/>
        </authorList>
    </citation>
    <scope>NUCLEOTIDE SEQUENCE [LARGE SCALE GENOMIC DNA]</scope>
    <source>
        <strain evidence="3 4">A37T2</strain>
    </source>
</reference>
<name>A0A1C4B3E0_9BACT</name>
<dbReference type="EMBL" id="FMAR01000002">
    <property type="protein sequence ID" value="SCC01401.1"/>
    <property type="molecule type" value="Genomic_DNA"/>
</dbReference>
<proteinExistence type="predicted"/>
<feature type="transmembrane region" description="Helical" evidence="2">
    <location>
        <begin position="366"/>
        <end position="388"/>
    </location>
</feature>
<feature type="transmembrane region" description="Helical" evidence="2">
    <location>
        <begin position="300"/>
        <end position="326"/>
    </location>
</feature>
<feature type="transmembrane region" description="Helical" evidence="2">
    <location>
        <begin position="333"/>
        <end position="351"/>
    </location>
</feature>
<evidence type="ECO:0000256" key="1">
    <source>
        <dbReference type="SAM" id="MobiDB-lite"/>
    </source>
</evidence>
<dbReference type="Proteomes" id="UP000242818">
    <property type="component" value="Unassembled WGS sequence"/>
</dbReference>
<evidence type="ECO:0000256" key="2">
    <source>
        <dbReference type="SAM" id="Phobius"/>
    </source>
</evidence>
<evidence type="ECO:0000313" key="4">
    <source>
        <dbReference type="Proteomes" id="UP000242818"/>
    </source>
</evidence>
<feature type="region of interest" description="Disordered" evidence="1">
    <location>
        <begin position="98"/>
        <end position="117"/>
    </location>
</feature>
<accession>A0A1C4B3E0</accession>
<keyword evidence="2" id="KW-0812">Transmembrane</keyword>
<dbReference type="AlphaFoldDB" id="A0A1C4B3E0"/>
<dbReference type="STRING" id="1335309.GA0116948_102406"/>
<feature type="transmembrane region" description="Helical" evidence="2">
    <location>
        <begin position="182"/>
        <end position="201"/>
    </location>
</feature>
<evidence type="ECO:0008006" key="5">
    <source>
        <dbReference type="Google" id="ProtNLM"/>
    </source>
</evidence>
<protein>
    <recommendedName>
        <fullName evidence="5">DUF4271 domain-containing protein</fullName>
    </recommendedName>
</protein>
<gene>
    <name evidence="3" type="ORF">GA0116948_102406</name>
</gene>